<feature type="non-terminal residue" evidence="2">
    <location>
        <position position="1"/>
    </location>
</feature>
<name>A0AAV6P408_9ROSI</name>
<protein>
    <submittedName>
        <fullName evidence="2">Uncharacterized protein</fullName>
    </submittedName>
</protein>
<sequence length="76" mass="8386">MTRTIANAVSFDSHFLLAICLAIRWQSVVAGILGEAAKSVAISVPNAKSKLKEKQISLKKIHRHSRCSISSNLRFH</sequence>
<keyword evidence="1" id="KW-0732">Signal</keyword>
<reference evidence="2 3" key="1">
    <citation type="journal article" date="2021" name="Hortic Res">
        <title>The domestication of Cucurbita argyrosperma as revealed by the genome of its wild relative.</title>
        <authorList>
            <person name="Barrera-Redondo J."/>
            <person name="Sanchez-de la Vega G."/>
            <person name="Aguirre-Liguori J.A."/>
            <person name="Castellanos-Morales G."/>
            <person name="Gutierrez-Guerrero Y.T."/>
            <person name="Aguirre-Dugua X."/>
            <person name="Aguirre-Planter E."/>
            <person name="Tenaillon M.I."/>
            <person name="Lira-Saade R."/>
            <person name="Eguiarte L.E."/>
        </authorList>
    </citation>
    <scope>NUCLEOTIDE SEQUENCE [LARGE SCALE GENOMIC DNA]</scope>
    <source>
        <strain evidence="2">JBR-2021</strain>
    </source>
</reference>
<gene>
    <name evidence="2" type="ORF">SDJN03_00726</name>
</gene>
<feature type="chain" id="PRO_5043831975" evidence="1">
    <location>
        <begin position="31"/>
        <end position="76"/>
    </location>
</feature>
<keyword evidence="3" id="KW-1185">Reference proteome</keyword>
<accession>A0AAV6P408</accession>
<dbReference type="AlphaFoldDB" id="A0AAV6P408"/>
<evidence type="ECO:0000313" key="3">
    <source>
        <dbReference type="Proteomes" id="UP000685013"/>
    </source>
</evidence>
<evidence type="ECO:0000313" key="2">
    <source>
        <dbReference type="EMBL" id="KAG6607384.1"/>
    </source>
</evidence>
<evidence type="ECO:0000256" key="1">
    <source>
        <dbReference type="SAM" id="SignalP"/>
    </source>
</evidence>
<dbReference type="Proteomes" id="UP000685013">
    <property type="component" value="Chromosome 1"/>
</dbReference>
<organism evidence="2 3">
    <name type="scientific">Cucurbita argyrosperma subsp. sororia</name>
    <dbReference type="NCBI Taxonomy" id="37648"/>
    <lineage>
        <taxon>Eukaryota</taxon>
        <taxon>Viridiplantae</taxon>
        <taxon>Streptophyta</taxon>
        <taxon>Embryophyta</taxon>
        <taxon>Tracheophyta</taxon>
        <taxon>Spermatophyta</taxon>
        <taxon>Magnoliopsida</taxon>
        <taxon>eudicotyledons</taxon>
        <taxon>Gunneridae</taxon>
        <taxon>Pentapetalae</taxon>
        <taxon>rosids</taxon>
        <taxon>fabids</taxon>
        <taxon>Cucurbitales</taxon>
        <taxon>Cucurbitaceae</taxon>
        <taxon>Cucurbiteae</taxon>
        <taxon>Cucurbita</taxon>
    </lineage>
</organism>
<comment type="caution">
    <text evidence="2">The sequence shown here is derived from an EMBL/GenBank/DDBJ whole genome shotgun (WGS) entry which is preliminary data.</text>
</comment>
<dbReference type="EMBL" id="JAGKQH010000001">
    <property type="protein sequence ID" value="KAG6607384.1"/>
    <property type="molecule type" value="Genomic_DNA"/>
</dbReference>
<feature type="signal peptide" evidence="1">
    <location>
        <begin position="1"/>
        <end position="30"/>
    </location>
</feature>
<proteinExistence type="predicted"/>